<keyword evidence="3" id="KW-0804">Transcription</keyword>
<dbReference type="Proteomes" id="UP001202134">
    <property type="component" value="Unassembled WGS sequence"/>
</dbReference>
<reference evidence="5 6" key="1">
    <citation type="submission" date="2022-01" db="EMBL/GenBank/DDBJ databases">
        <title>Whole genome-based taxonomy of the Shewanellaceae.</title>
        <authorList>
            <person name="Martin-Rodriguez A.J."/>
        </authorList>
    </citation>
    <scope>NUCLEOTIDE SEQUENCE [LARGE SCALE GENOMIC DNA]</scope>
    <source>
        <strain evidence="5 6">DSM 24955</strain>
    </source>
</reference>
<accession>A0ABT0KTD5</accession>
<dbReference type="Pfam" id="PF12833">
    <property type="entry name" value="HTH_18"/>
    <property type="match status" value="1"/>
</dbReference>
<evidence type="ECO:0000313" key="6">
    <source>
        <dbReference type="Proteomes" id="UP001202134"/>
    </source>
</evidence>
<keyword evidence="6" id="KW-1185">Reference proteome</keyword>
<gene>
    <name evidence="5" type="ORF">L2737_17590</name>
</gene>
<sequence length="350" mass="40079">MAFNVSFIRVCCVLPVLQGVEDRYNITHKDLSIPDSLMLEPMTLIPFSEVAMWLTKIELLTGDSDYMLNIQEYLDIGRFNLPNNWFLATPDLAITFRRVNYAMACFHSGASYYGAQSNKIIKWCYRNDYVSSKAKSHDSLRVALTLLNTCRYFLGADFQPKKVMLSGPSIGQLGVEQAFGCKVTWNAPLTEMWLDIDSLISSEQDFLSSQSTLQQIKKNNSNSISLNQLDSYLNMPQTHDTPKVLYELVNYIRFYGLPTVDSLADLCGFSRQQLQRRLQQNGFSFTELMRYILGNLAINYMLEGRSVSEVSALLGYANVRSFSKSFQRLHRQTPTQYIEKLHQKSPHKRA</sequence>
<proteinExistence type="predicted"/>
<dbReference type="SUPFAM" id="SSF46689">
    <property type="entry name" value="Homeodomain-like"/>
    <property type="match status" value="1"/>
</dbReference>
<dbReference type="Pfam" id="PF12625">
    <property type="entry name" value="Arabinose_bd"/>
    <property type="match status" value="1"/>
</dbReference>
<comment type="caution">
    <text evidence="5">The sequence shown here is derived from an EMBL/GenBank/DDBJ whole genome shotgun (WGS) entry which is preliminary data.</text>
</comment>
<protein>
    <submittedName>
        <fullName evidence="5">AraC family transcriptional regulator</fullName>
    </submittedName>
</protein>
<dbReference type="PANTHER" id="PTHR47894">
    <property type="entry name" value="HTH-TYPE TRANSCRIPTIONAL REGULATOR GADX"/>
    <property type="match status" value="1"/>
</dbReference>
<keyword evidence="1" id="KW-0805">Transcription regulation</keyword>
<name>A0ABT0KTD5_9GAMM</name>
<keyword evidence="2" id="KW-0238">DNA-binding</keyword>
<evidence type="ECO:0000313" key="5">
    <source>
        <dbReference type="EMBL" id="MCL1047115.1"/>
    </source>
</evidence>
<dbReference type="EMBL" id="JAKIKU010000011">
    <property type="protein sequence ID" value="MCL1047115.1"/>
    <property type="molecule type" value="Genomic_DNA"/>
</dbReference>
<dbReference type="SMART" id="SM00342">
    <property type="entry name" value="HTH_ARAC"/>
    <property type="match status" value="1"/>
</dbReference>
<dbReference type="InterPro" id="IPR018060">
    <property type="entry name" value="HTH_AraC"/>
</dbReference>
<evidence type="ECO:0000256" key="1">
    <source>
        <dbReference type="ARBA" id="ARBA00023015"/>
    </source>
</evidence>
<dbReference type="Gene3D" id="1.10.10.60">
    <property type="entry name" value="Homeodomain-like"/>
    <property type="match status" value="1"/>
</dbReference>
<dbReference type="InterPro" id="IPR032687">
    <property type="entry name" value="AraC-type_N"/>
</dbReference>
<evidence type="ECO:0000256" key="3">
    <source>
        <dbReference type="ARBA" id="ARBA00023163"/>
    </source>
</evidence>
<dbReference type="PANTHER" id="PTHR47894:SF4">
    <property type="entry name" value="HTH-TYPE TRANSCRIPTIONAL REGULATOR GADX"/>
    <property type="match status" value="1"/>
</dbReference>
<organism evidence="5 6">
    <name type="scientific">Shewanella electrodiphila</name>
    <dbReference type="NCBI Taxonomy" id="934143"/>
    <lineage>
        <taxon>Bacteria</taxon>
        <taxon>Pseudomonadati</taxon>
        <taxon>Pseudomonadota</taxon>
        <taxon>Gammaproteobacteria</taxon>
        <taxon>Alteromonadales</taxon>
        <taxon>Shewanellaceae</taxon>
        <taxon>Shewanella</taxon>
    </lineage>
</organism>
<dbReference type="InterPro" id="IPR009057">
    <property type="entry name" value="Homeodomain-like_sf"/>
</dbReference>
<feature type="domain" description="HTH araC/xylS-type" evidence="4">
    <location>
        <begin position="259"/>
        <end position="340"/>
    </location>
</feature>
<dbReference type="PROSITE" id="PS01124">
    <property type="entry name" value="HTH_ARAC_FAMILY_2"/>
    <property type="match status" value="1"/>
</dbReference>
<evidence type="ECO:0000259" key="4">
    <source>
        <dbReference type="PROSITE" id="PS01124"/>
    </source>
</evidence>
<evidence type="ECO:0000256" key="2">
    <source>
        <dbReference type="ARBA" id="ARBA00023125"/>
    </source>
</evidence>
<dbReference type="RefSeq" id="WP_248956611.1">
    <property type="nucleotide sequence ID" value="NZ_JAKIKU010000011.1"/>
</dbReference>